<dbReference type="EMBL" id="JBHTIS010002025">
    <property type="protein sequence ID" value="MFD1049178.1"/>
    <property type="molecule type" value="Genomic_DNA"/>
</dbReference>
<dbReference type="PANTHER" id="PTHR11351:SF3">
    <property type="entry name" value="BLL4393 PROTEIN"/>
    <property type="match status" value="1"/>
</dbReference>
<feature type="transmembrane region" description="Helical" evidence="10">
    <location>
        <begin position="32"/>
        <end position="56"/>
    </location>
</feature>
<keyword evidence="5 10" id="KW-1133">Transmembrane helix</keyword>
<keyword evidence="8 10" id="KW-0472">Membrane</keyword>
<gene>
    <name evidence="11" type="ORF">ACFQ1S_28405</name>
</gene>
<evidence type="ECO:0000313" key="12">
    <source>
        <dbReference type="Proteomes" id="UP001597045"/>
    </source>
</evidence>
<sequence length="132" mass="14688">MTTTLDKSSEDQASPGGPKPLFEGKRNMATQIAVYAFIILPFVALVAAVPFVWGWGLTWVDVILFVVFYTITLLGVTVGYHRLFTHNSYKAKRPMRIALAIAGSLGVQSPPITWVADHRRHHAFSDRDGDHH</sequence>
<evidence type="ECO:0000256" key="8">
    <source>
        <dbReference type="ARBA" id="ARBA00023136"/>
    </source>
</evidence>
<evidence type="ECO:0000256" key="9">
    <source>
        <dbReference type="SAM" id="MobiDB-lite"/>
    </source>
</evidence>
<keyword evidence="12" id="KW-1185">Reference proteome</keyword>
<evidence type="ECO:0000256" key="1">
    <source>
        <dbReference type="ARBA" id="ARBA00004141"/>
    </source>
</evidence>
<evidence type="ECO:0000256" key="3">
    <source>
        <dbReference type="ARBA" id="ARBA00022692"/>
    </source>
</evidence>
<dbReference type="PRINTS" id="PR00075">
    <property type="entry name" value="FACDDSATRASE"/>
</dbReference>
<evidence type="ECO:0000256" key="5">
    <source>
        <dbReference type="ARBA" id="ARBA00022989"/>
    </source>
</evidence>
<feature type="non-terminal residue" evidence="11">
    <location>
        <position position="132"/>
    </location>
</feature>
<proteinExistence type="inferred from homology"/>
<accession>A0ABW3MEP4</accession>
<protein>
    <submittedName>
        <fullName evidence="11">Acyl-CoA desaturase</fullName>
    </submittedName>
</protein>
<evidence type="ECO:0000313" key="11">
    <source>
        <dbReference type="EMBL" id="MFD1049178.1"/>
    </source>
</evidence>
<dbReference type="Proteomes" id="UP001597045">
    <property type="component" value="Unassembled WGS sequence"/>
</dbReference>
<organism evidence="11 12">
    <name type="scientific">Kibdelosporangium lantanae</name>
    <dbReference type="NCBI Taxonomy" id="1497396"/>
    <lineage>
        <taxon>Bacteria</taxon>
        <taxon>Bacillati</taxon>
        <taxon>Actinomycetota</taxon>
        <taxon>Actinomycetes</taxon>
        <taxon>Pseudonocardiales</taxon>
        <taxon>Pseudonocardiaceae</taxon>
        <taxon>Kibdelosporangium</taxon>
    </lineage>
</organism>
<comment type="similarity">
    <text evidence="2">Belongs to the fatty acid desaturase type 2 family.</text>
</comment>
<keyword evidence="6" id="KW-0560">Oxidoreductase</keyword>
<evidence type="ECO:0000256" key="2">
    <source>
        <dbReference type="ARBA" id="ARBA00008749"/>
    </source>
</evidence>
<dbReference type="InterPro" id="IPR015876">
    <property type="entry name" value="Acyl-CoA_DS"/>
</dbReference>
<keyword evidence="7" id="KW-0443">Lipid metabolism</keyword>
<evidence type="ECO:0000256" key="4">
    <source>
        <dbReference type="ARBA" id="ARBA00022832"/>
    </source>
</evidence>
<feature type="transmembrane region" description="Helical" evidence="10">
    <location>
        <begin position="62"/>
        <end position="83"/>
    </location>
</feature>
<reference evidence="12" key="1">
    <citation type="journal article" date="2019" name="Int. J. Syst. Evol. Microbiol.">
        <title>The Global Catalogue of Microorganisms (GCM) 10K type strain sequencing project: providing services to taxonomists for standard genome sequencing and annotation.</title>
        <authorList>
            <consortium name="The Broad Institute Genomics Platform"/>
            <consortium name="The Broad Institute Genome Sequencing Center for Infectious Disease"/>
            <person name="Wu L."/>
            <person name="Ma J."/>
        </authorList>
    </citation>
    <scope>NUCLEOTIDE SEQUENCE [LARGE SCALE GENOMIC DNA]</scope>
    <source>
        <strain evidence="12">JCM 31486</strain>
    </source>
</reference>
<evidence type="ECO:0000256" key="7">
    <source>
        <dbReference type="ARBA" id="ARBA00023098"/>
    </source>
</evidence>
<feature type="region of interest" description="Disordered" evidence="9">
    <location>
        <begin position="1"/>
        <end position="21"/>
    </location>
</feature>
<keyword evidence="4" id="KW-0276">Fatty acid metabolism</keyword>
<evidence type="ECO:0000256" key="6">
    <source>
        <dbReference type="ARBA" id="ARBA00023002"/>
    </source>
</evidence>
<evidence type="ECO:0000256" key="10">
    <source>
        <dbReference type="SAM" id="Phobius"/>
    </source>
</evidence>
<keyword evidence="3 10" id="KW-0812">Transmembrane</keyword>
<name>A0ABW3MEP4_9PSEU</name>
<dbReference type="PANTHER" id="PTHR11351">
    <property type="entry name" value="ACYL-COA DESATURASE"/>
    <property type="match status" value="1"/>
</dbReference>
<comment type="subcellular location">
    <subcellularLocation>
        <location evidence="1">Membrane</location>
        <topology evidence="1">Multi-pass membrane protein</topology>
    </subcellularLocation>
</comment>
<comment type="caution">
    <text evidence="11">The sequence shown here is derived from an EMBL/GenBank/DDBJ whole genome shotgun (WGS) entry which is preliminary data.</text>
</comment>